<feature type="region of interest" description="Disordered" evidence="11">
    <location>
        <begin position="17"/>
        <end position="54"/>
    </location>
</feature>
<dbReference type="InParanoid" id="A8WWY7"/>
<evidence type="ECO:0000256" key="2">
    <source>
        <dbReference type="ARBA" id="ARBA00013081"/>
    </source>
</evidence>
<reference evidence="13 14" key="2">
    <citation type="journal article" date="2011" name="PLoS Genet.">
        <title>Caenorhabditis briggsae recombinant inbred line genotypes reveal inter-strain incompatibility and the evolution of recombination.</title>
        <authorList>
            <person name="Ross J.A."/>
            <person name="Koboldt D.C."/>
            <person name="Staisch J.E."/>
            <person name="Chamberlin H.M."/>
            <person name="Gupta B.P."/>
            <person name="Miller R.D."/>
            <person name="Baird S.E."/>
            <person name="Haag E.S."/>
        </authorList>
    </citation>
    <scope>NUCLEOTIDE SEQUENCE [LARGE SCALE GENOMIC DNA]</scope>
    <source>
        <strain evidence="13 14">AF16</strain>
    </source>
</reference>
<feature type="compositionally biased region" description="Low complexity" evidence="11">
    <location>
        <begin position="236"/>
        <end position="250"/>
    </location>
</feature>
<feature type="compositionally biased region" description="Basic and acidic residues" evidence="11">
    <location>
        <begin position="224"/>
        <end position="233"/>
    </location>
</feature>
<feature type="site" description="Transition state stabilizer" evidence="10">
    <location>
        <position position="426"/>
    </location>
</feature>
<dbReference type="Pfam" id="PF03031">
    <property type="entry name" value="NIF"/>
    <property type="match status" value="1"/>
</dbReference>
<dbReference type="HOGENOM" id="CLU_041593_0_0_1"/>
<dbReference type="WormBase" id="CBG03870a">
    <property type="protein sequence ID" value="CBP40050"/>
    <property type="gene ID" value="WBGene00026641"/>
    <property type="gene designation" value="Cbr-scpl-1"/>
</dbReference>
<dbReference type="SFLD" id="SFLDS00003">
    <property type="entry name" value="Haloacid_Dehalogenase"/>
    <property type="match status" value="1"/>
</dbReference>
<evidence type="ECO:0000256" key="1">
    <source>
        <dbReference type="ARBA" id="ARBA00001946"/>
    </source>
</evidence>
<keyword evidence="5" id="KW-0460">Magnesium</keyword>
<comment type="catalytic activity">
    <reaction evidence="7">
        <text>O-phospho-L-seryl-[protein] + H2O = L-seryl-[protein] + phosphate</text>
        <dbReference type="Rhea" id="RHEA:20629"/>
        <dbReference type="Rhea" id="RHEA-COMP:9863"/>
        <dbReference type="Rhea" id="RHEA-COMP:11604"/>
        <dbReference type="ChEBI" id="CHEBI:15377"/>
        <dbReference type="ChEBI" id="CHEBI:29999"/>
        <dbReference type="ChEBI" id="CHEBI:43474"/>
        <dbReference type="ChEBI" id="CHEBI:83421"/>
        <dbReference type="EC" id="3.1.3.16"/>
    </reaction>
</comment>
<dbReference type="InterPro" id="IPR050365">
    <property type="entry name" value="TIM50"/>
</dbReference>
<dbReference type="GO" id="GO:0046872">
    <property type="term" value="F:metal ion binding"/>
    <property type="evidence" value="ECO:0007669"/>
    <property type="project" value="UniProtKB-KW"/>
</dbReference>
<dbReference type="AlphaFoldDB" id="A8WWY7"/>
<evidence type="ECO:0000256" key="6">
    <source>
        <dbReference type="ARBA" id="ARBA00022912"/>
    </source>
</evidence>
<feature type="active site" description="Proton donor" evidence="9">
    <location>
        <position position="334"/>
    </location>
</feature>
<feature type="compositionally biased region" description="Polar residues" evidence="11">
    <location>
        <begin position="177"/>
        <end position="189"/>
    </location>
</feature>
<evidence type="ECO:0000256" key="3">
    <source>
        <dbReference type="ARBA" id="ARBA00022723"/>
    </source>
</evidence>
<feature type="compositionally biased region" description="Polar residues" evidence="11">
    <location>
        <begin position="96"/>
        <end position="106"/>
    </location>
</feature>
<evidence type="ECO:0000259" key="12">
    <source>
        <dbReference type="PROSITE" id="PS50969"/>
    </source>
</evidence>
<evidence type="ECO:0000256" key="10">
    <source>
        <dbReference type="PIRSR" id="PIRSR640078-3"/>
    </source>
</evidence>
<feature type="compositionally biased region" description="Basic and acidic residues" evidence="11">
    <location>
        <begin position="141"/>
        <end position="156"/>
    </location>
</feature>
<reference evidence="13 14" key="1">
    <citation type="journal article" date="2003" name="PLoS Biol.">
        <title>The genome sequence of Caenorhabditis briggsae: a platform for comparative genomics.</title>
        <authorList>
            <person name="Stein L.D."/>
            <person name="Bao Z."/>
            <person name="Blasiar D."/>
            <person name="Blumenthal T."/>
            <person name="Brent M.R."/>
            <person name="Chen N."/>
            <person name="Chinwalla A."/>
            <person name="Clarke L."/>
            <person name="Clee C."/>
            <person name="Coghlan A."/>
            <person name="Coulson A."/>
            <person name="D'Eustachio P."/>
            <person name="Fitch D.H."/>
            <person name="Fulton L.A."/>
            <person name="Fulton R.E."/>
            <person name="Griffiths-Jones S."/>
            <person name="Harris T.W."/>
            <person name="Hillier L.W."/>
            <person name="Kamath R."/>
            <person name="Kuwabara P.E."/>
            <person name="Mardis E.R."/>
            <person name="Marra M.A."/>
            <person name="Miner T.L."/>
            <person name="Minx P."/>
            <person name="Mullikin J.C."/>
            <person name="Plumb R.W."/>
            <person name="Rogers J."/>
            <person name="Schein J.E."/>
            <person name="Sohrmann M."/>
            <person name="Spieth J."/>
            <person name="Stajich J.E."/>
            <person name="Wei C."/>
            <person name="Willey D."/>
            <person name="Wilson R.K."/>
            <person name="Durbin R."/>
            <person name="Waterston R.H."/>
        </authorList>
    </citation>
    <scope>NUCLEOTIDE SEQUENCE [LARGE SCALE GENOMIC DNA]</scope>
    <source>
        <strain evidence="13 14">AF16</strain>
    </source>
</reference>
<name>A8WWY7_CAEBR</name>
<dbReference type="InterPro" id="IPR036412">
    <property type="entry name" value="HAD-like_sf"/>
</dbReference>
<dbReference type="EC" id="3.1.3.16" evidence="2"/>
<gene>
    <name evidence="15" type="primary">scpl-1</name>
    <name evidence="13" type="synonym">Cbr-scpl-1</name>
    <name evidence="15" type="ORF">CBG03870</name>
    <name evidence="13" type="ORF">CBG_03870</name>
</gene>
<dbReference type="InterPro" id="IPR040078">
    <property type="entry name" value="RNA_Pol_CTD_Phosphatase"/>
</dbReference>
<dbReference type="OMA" id="PTMNGFP"/>
<dbReference type="SMART" id="SM00577">
    <property type="entry name" value="CPDc"/>
    <property type="match status" value="1"/>
</dbReference>
<proteinExistence type="predicted"/>
<accession>A8WWY7</accession>
<feature type="region of interest" description="Disordered" evidence="11">
    <location>
        <begin position="96"/>
        <end position="201"/>
    </location>
</feature>
<evidence type="ECO:0000313" key="13">
    <source>
        <dbReference type="EMBL" id="CAP24687.2"/>
    </source>
</evidence>
<dbReference type="FunCoup" id="A8WWY7">
    <property type="interactions" value="399"/>
</dbReference>
<dbReference type="GO" id="GO:0008420">
    <property type="term" value="F:RNA polymerase II CTD heptapeptide repeat phosphatase activity"/>
    <property type="evidence" value="ECO:0000318"/>
    <property type="project" value="GO_Central"/>
</dbReference>
<keyword evidence="14" id="KW-1185">Reference proteome</keyword>
<dbReference type="FunFam" id="3.40.50.1000:FF:000192">
    <property type="entry name" value="CTD small phosphatase-like protein"/>
    <property type="match status" value="1"/>
</dbReference>
<keyword evidence="4" id="KW-0378">Hydrolase</keyword>
<feature type="compositionally biased region" description="Polar residues" evidence="11">
    <location>
        <begin position="251"/>
        <end position="260"/>
    </location>
</feature>
<comment type="cofactor">
    <cofactor evidence="1">
        <name>Mg(2+)</name>
        <dbReference type="ChEBI" id="CHEBI:18420"/>
    </cofactor>
</comment>
<dbReference type="SFLD" id="SFLDG01124">
    <property type="entry name" value="C0.1:_RNA_Pol_CTD_Phosphatase"/>
    <property type="match status" value="1"/>
</dbReference>
<dbReference type="SUPFAM" id="SSF56784">
    <property type="entry name" value="HAD-like"/>
    <property type="match status" value="1"/>
</dbReference>
<evidence type="ECO:0000313" key="14">
    <source>
        <dbReference type="Proteomes" id="UP000008549"/>
    </source>
</evidence>
<evidence type="ECO:0000256" key="7">
    <source>
        <dbReference type="ARBA" id="ARBA00047761"/>
    </source>
</evidence>
<dbReference type="EMBL" id="HE600906">
    <property type="protein sequence ID" value="CAP24687.2"/>
    <property type="molecule type" value="Genomic_DNA"/>
</dbReference>
<protein>
    <recommendedName>
        <fullName evidence="2">protein-serine/threonine phosphatase</fullName>
        <ecNumber evidence="2">3.1.3.16</ecNumber>
    </recommendedName>
</protein>
<dbReference type="PROSITE" id="PS50969">
    <property type="entry name" value="FCP1"/>
    <property type="match status" value="1"/>
</dbReference>
<feature type="domain" description="FCP1 homology" evidence="12">
    <location>
        <begin position="322"/>
        <end position="480"/>
    </location>
</feature>
<dbReference type="InterPro" id="IPR011948">
    <property type="entry name" value="Dullard_phosphatase"/>
</dbReference>
<keyword evidence="6" id="KW-0904">Protein phosphatase</keyword>
<dbReference type="InterPro" id="IPR023214">
    <property type="entry name" value="HAD_sf"/>
</dbReference>
<dbReference type="STRING" id="6238.A8WWY7"/>
<evidence type="ECO:0000256" key="4">
    <source>
        <dbReference type="ARBA" id="ARBA00022801"/>
    </source>
</evidence>
<organism evidence="13 14">
    <name type="scientific">Caenorhabditis briggsae</name>
    <dbReference type="NCBI Taxonomy" id="6238"/>
    <lineage>
        <taxon>Eukaryota</taxon>
        <taxon>Metazoa</taxon>
        <taxon>Ecdysozoa</taxon>
        <taxon>Nematoda</taxon>
        <taxon>Chromadorea</taxon>
        <taxon>Rhabditida</taxon>
        <taxon>Rhabditina</taxon>
        <taxon>Rhabditomorpha</taxon>
        <taxon>Rhabditoidea</taxon>
        <taxon>Rhabditidae</taxon>
        <taxon>Peloderinae</taxon>
        <taxon>Caenorhabditis</taxon>
    </lineage>
</organism>
<evidence type="ECO:0000256" key="8">
    <source>
        <dbReference type="ARBA" id="ARBA00048336"/>
    </source>
</evidence>
<dbReference type="NCBIfam" id="TIGR02251">
    <property type="entry name" value="HIF-SF_euk"/>
    <property type="match status" value="1"/>
</dbReference>
<feature type="active site" description="4-aspartylphosphate intermediate" evidence="9">
    <location>
        <position position="332"/>
    </location>
</feature>
<evidence type="ECO:0000256" key="11">
    <source>
        <dbReference type="SAM" id="MobiDB-lite"/>
    </source>
</evidence>
<comment type="catalytic activity">
    <reaction evidence="8">
        <text>O-phospho-L-threonyl-[protein] + H2O = L-threonyl-[protein] + phosphate</text>
        <dbReference type="Rhea" id="RHEA:47004"/>
        <dbReference type="Rhea" id="RHEA-COMP:11060"/>
        <dbReference type="Rhea" id="RHEA-COMP:11605"/>
        <dbReference type="ChEBI" id="CHEBI:15377"/>
        <dbReference type="ChEBI" id="CHEBI:30013"/>
        <dbReference type="ChEBI" id="CHEBI:43474"/>
        <dbReference type="ChEBI" id="CHEBI:61977"/>
        <dbReference type="EC" id="3.1.3.16"/>
    </reaction>
</comment>
<evidence type="ECO:0000256" key="9">
    <source>
        <dbReference type="PIRSR" id="PIRSR640078-1"/>
    </source>
</evidence>
<evidence type="ECO:0000313" key="15">
    <source>
        <dbReference type="WormBase" id="CBG03870a"/>
    </source>
</evidence>
<dbReference type="Proteomes" id="UP000008549">
    <property type="component" value="Unassembled WGS sequence"/>
</dbReference>
<evidence type="ECO:0000256" key="5">
    <source>
        <dbReference type="ARBA" id="ARBA00022842"/>
    </source>
</evidence>
<feature type="site" description="Transition state stabilizer" evidence="10">
    <location>
        <position position="388"/>
    </location>
</feature>
<feature type="region of interest" description="Disordered" evidence="11">
    <location>
        <begin position="224"/>
        <end position="262"/>
    </location>
</feature>
<sequence length="506" mass="56007">MTYAESTRSAVVYSSIVPPPRTPVAPSMLKDGVRKGSAPQPLQPKNGTNSLDFWSKSEDEKSGITCYYSRHNIQFPSQKQINRMKQMPGRPTMNGFPSTSAAQNGNGVPKYPPFPQNTPESVMSPPVGIYRNVPAMPRAKLSKDEKNGKTRTEENGNSKNVVWGGASKRDDDVGNASAITPLNPYSGNASVEKKRSTARRKPRWTRCFQTLFCCFSRVSRSLQKEVKGGRAAEKIQSNQRTNSTNNNHQNGRPSTPTNNAGPPIQLITQVHRDGTVTGLPQTGQNGQPIGGSGDGVTTYDKVANDSIGSINEKPLLPPLLPHDSKKKCLVIDLDETLVHSSFKPVKNPDFVIPVEIDGVEHQVYVLKRPYVDEFLARVGEHFECILFTASLAKYADPVADLLDKKKVFRGRLFREACVFHKGNYVKDLSRLGRNLEQCLIIDNSPASYAFHPENAVPVTTWFDDPADTELLDILPTLEHLNGYTSIYHMYQPEEGPQSELLNHCSC</sequence>
<dbReference type="CDD" id="cd07521">
    <property type="entry name" value="HAD_FCP1-like"/>
    <property type="match status" value="1"/>
</dbReference>
<keyword evidence="3" id="KW-0479">Metal-binding</keyword>
<feature type="compositionally biased region" description="Polar residues" evidence="11">
    <location>
        <begin position="43"/>
        <end position="52"/>
    </location>
</feature>
<dbReference type="InterPro" id="IPR004274">
    <property type="entry name" value="FCP1_dom"/>
</dbReference>
<dbReference type="PANTHER" id="PTHR12210">
    <property type="entry name" value="DULLARD PROTEIN PHOSPHATASE"/>
    <property type="match status" value="1"/>
</dbReference>
<dbReference type="eggNOG" id="KOG1605">
    <property type="taxonomic scope" value="Eukaryota"/>
</dbReference>
<dbReference type="Gene3D" id="3.40.50.1000">
    <property type="entry name" value="HAD superfamily/HAD-like"/>
    <property type="match status" value="1"/>
</dbReference>